<dbReference type="PROSITE" id="PS51257">
    <property type="entry name" value="PROKAR_LIPOPROTEIN"/>
    <property type="match status" value="1"/>
</dbReference>
<sequence length="354" mass="39173">MRVVLILIFVLSILSCDTKEEIVKPSFSEVDIEILYKDSISIRAIDIYRDSLVGFGFNKGYGFLDLKTNTVELKEYTINETVDSSKNWITEHRAVTFVDNSFFSLGISSPARLRKMNIENKEEKLVYEEHHKKAFYDAIAFWNDKEGIAMGDPTDRCLSIIITRDGGNSWQKVSCEDLPETAEGEAAFAASNGNIAIQGEHTWIVSGGMKSRVFYSPDKGKTWMVTDTPIIQGQPTTGAYSMAFFDAMNGVIYGGDYTQPEDNKANKAITKDGGKTWALVADGSGAGYKSCVRYIPNGKGEEMVVVGFTGISISNDRGASWKELSKEGFYTLRFLTDSTAIAASKGRIAKLTFK</sequence>
<dbReference type="SUPFAM" id="SSF110296">
    <property type="entry name" value="Oligoxyloglucan reducing end-specific cellobiohydrolase"/>
    <property type="match status" value="1"/>
</dbReference>
<dbReference type="Proteomes" id="UP000184432">
    <property type="component" value="Unassembled WGS sequence"/>
</dbReference>
<evidence type="ECO:0000313" key="2">
    <source>
        <dbReference type="Proteomes" id="UP000184432"/>
    </source>
</evidence>
<keyword evidence="2" id="KW-1185">Reference proteome</keyword>
<gene>
    <name evidence="1" type="ORF">SAMN04488508_10252</name>
</gene>
<dbReference type="RefSeq" id="WP_073314572.1">
    <property type="nucleotide sequence ID" value="NZ_FQYP01000002.1"/>
</dbReference>
<dbReference type="Gene3D" id="2.130.10.10">
    <property type="entry name" value="YVTN repeat-like/Quinoprotein amine dehydrogenase"/>
    <property type="match status" value="1"/>
</dbReference>
<dbReference type="InterPro" id="IPR015943">
    <property type="entry name" value="WD40/YVTN_repeat-like_dom_sf"/>
</dbReference>
<evidence type="ECO:0000313" key="1">
    <source>
        <dbReference type="EMBL" id="SHI58737.1"/>
    </source>
</evidence>
<dbReference type="CDD" id="cd15482">
    <property type="entry name" value="Sialidase_non-viral"/>
    <property type="match status" value="1"/>
</dbReference>
<proteinExistence type="predicted"/>
<name>A0A1M6CCL4_9FLAO</name>
<organism evidence="1 2">
    <name type="scientific">Aquimarina spongiae</name>
    <dbReference type="NCBI Taxonomy" id="570521"/>
    <lineage>
        <taxon>Bacteria</taxon>
        <taxon>Pseudomonadati</taxon>
        <taxon>Bacteroidota</taxon>
        <taxon>Flavobacteriia</taxon>
        <taxon>Flavobacteriales</taxon>
        <taxon>Flavobacteriaceae</taxon>
        <taxon>Aquimarina</taxon>
    </lineage>
</organism>
<protein>
    <recommendedName>
        <fullName evidence="3">BNR/Asp-box repeat-containing protein</fullName>
    </recommendedName>
</protein>
<dbReference type="AlphaFoldDB" id="A0A1M6CCL4"/>
<evidence type="ECO:0008006" key="3">
    <source>
        <dbReference type="Google" id="ProtNLM"/>
    </source>
</evidence>
<dbReference type="EMBL" id="FQYP01000002">
    <property type="protein sequence ID" value="SHI58737.1"/>
    <property type="molecule type" value="Genomic_DNA"/>
</dbReference>
<dbReference type="STRING" id="570521.SAMN04488508_10252"/>
<dbReference type="PANTHER" id="PTHR47199">
    <property type="entry name" value="PHOTOSYSTEM II STABILITY/ASSEMBLY FACTOR HCF136, CHLOROPLASTIC"/>
    <property type="match status" value="1"/>
</dbReference>
<dbReference type="OrthoDB" id="9813892at2"/>
<dbReference type="PANTHER" id="PTHR47199:SF2">
    <property type="entry name" value="PHOTOSYSTEM II STABILITY_ASSEMBLY FACTOR HCF136, CHLOROPLASTIC"/>
    <property type="match status" value="1"/>
</dbReference>
<accession>A0A1M6CCL4</accession>
<reference evidence="2" key="1">
    <citation type="submission" date="2016-11" db="EMBL/GenBank/DDBJ databases">
        <authorList>
            <person name="Varghese N."/>
            <person name="Submissions S."/>
        </authorList>
    </citation>
    <scope>NUCLEOTIDE SEQUENCE [LARGE SCALE GENOMIC DNA]</scope>
    <source>
        <strain evidence="2">DSM 22623</strain>
    </source>
</reference>